<dbReference type="OrthoDB" id="6778355at2759"/>
<dbReference type="EC" id="1.11.1.24" evidence="2"/>
<evidence type="ECO:0000256" key="3">
    <source>
        <dbReference type="ARBA" id="ARBA00022559"/>
    </source>
</evidence>
<evidence type="ECO:0000256" key="8">
    <source>
        <dbReference type="ARBA" id="ARBA00032824"/>
    </source>
</evidence>
<feature type="domain" description="Thioredoxin" evidence="11">
    <location>
        <begin position="2"/>
        <end position="140"/>
    </location>
</feature>
<dbReference type="AlphaFoldDB" id="A0A7R8WIA5"/>
<comment type="similarity">
    <text evidence="9">Belongs to the peroxiredoxin family. BCP/PrxQ subfamily.</text>
</comment>
<dbReference type="Pfam" id="PF00578">
    <property type="entry name" value="AhpC-TSA"/>
    <property type="match status" value="1"/>
</dbReference>
<dbReference type="PANTHER" id="PTHR42801:SF4">
    <property type="entry name" value="AHPC_TSA FAMILY PROTEIN"/>
    <property type="match status" value="1"/>
</dbReference>
<evidence type="ECO:0000256" key="5">
    <source>
        <dbReference type="ARBA" id="ARBA00023002"/>
    </source>
</evidence>
<dbReference type="GO" id="GO:0045454">
    <property type="term" value="P:cell redox homeostasis"/>
    <property type="evidence" value="ECO:0007669"/>
    <property type="project" value="TreeGrafter"/>
</dbReference>
<dbReference type="InterPro" id="IPR013766">
    <property type="entry name" value="Thioredoxin_domain"/>
</dbReference>
<proteinExistence type="inferred from homology"/>
<evidence type="ECO:0000259" key="11">
    <source>
        <dbReference type="PROSITE" id="PS51352"/>
    </source>
</evidence>
<organism evidence="12">
    <name type="scientific">Cyprideis torosa</name>
    <dbReference type="NCBI Taxonomy" id="163714"/>
    <lineage>
        <taxon>Eukaryota</taxon>
        <taxon>Metazoa</taxon>
        <taxon>Ecdysozoa</taxon>
        <taxon>Arthropoda</taxon>
        <taxon>Crustacea</taxon>
        <taxon>Oligostraca</taxon>
        <taxon>Ostracoda</taxon>
        <taxon>Podocopa</taxon>
        <taxon>Podocopida</taxon>
        <taxon>Cytherocopina</taxon>
        <taxon>Cytheroidea</taxon>
        <taxon>Cytherideidae</taxon>
        <taxon>Cyprideis</taxon>
    </lineage>
</organism>
<dbReference type="CDD" id="cd03017">
    <property type="entry name" value="PRX_BCP"/>
    <property type="match status" value="1"/>
</dbReference>
<dbReference type="EMBL" id="OB662141">
    <property type="protein sequence ID" value="CAD7229563.1"/>
    <property type="molecule type" value="Genomic_DNA"/>
</dbReference>
<dbReference type="InterPro" id="IPR036249">
    <property type="entry name" value="Thioredoxin-like_sf"/>
</dbReference>
<keyword evidence="6" id="KW-1015">Disulfide bond</keyword>
<evidence type="ECO:0000256" key="1">
    <source>
        <dbReference type="ARBA" id="ARBA00011245"/>
    </source>
</evidence>
<keyword evidence="3" id="KW-0575">Peroxidase</keyword>
<dbReference type="InterPro" id="IPR000866">
    <property type="entry name" value="AhpC/TSA"/>
</dbReference>
<evidence type="ECO:0000256" key="6">
    <source>
        <dbReference type="ARBA" id="ARBA00023157"/>
    </source>
</evidence>
<evidence type="ECO:0000256" key="4">
    <source>
        <dbReference type="ARBA" id="ARBA00022862"/>
    </source>
</evidence>
<evidence type="ECO:0000256" key="7">
    <source>
        <dbReference type="ARBA" id="ARBA00023284"/>
    </source>
</evidence>
<comment type="catalytic activity">
    <reaction evidence="10">
        <text>a hydroperoxide + [thioredoxin]-dithiol = an alcohol + [thioredoxin]-disulfide + H2O</text>
        <dbReference type="Rhea" id="RHEA:62620"/>
        <dbReference type="Rhea" id="RHEA-COMP:10698"/>
        <dbReference type="Rhea" id="RHEA-COMP:10700"/>
        <dbReference type="ChEBI" id="CHEBI:15377"/>
        <dbReference type="ChEBI" id="CHEBI:29950"/>
        <dbReference type="ChEBI" id="CHEBI:30879"/>
        <dbReference type="ChEBI" id="CHEBI:35924"/>
        <dbReference type="ChEBI" id="CHEBI:50058"/>
        <dbReference type="EC" id="1.11.1.24"/>
    </reaction>
</comment>
<dbReference type="Gene3D" id="3.40.30.10">
    <property type="entry name" value="Glutaredoxin"/>
    <property type="match status" value="1"/>
</dbReference>
<accession>A0A7R8WIA5</accession>
<evidence type="ECO:0000313" key="12">
    <source>
        <dbReference type="EMBL" id="CAD7229563.1"/>
    </source>
</evidence>
<sequence length="140" mass="15871">MLKIGDKAPILTQKDQNDNDITFPIPEKDNTPGCTSEACSIRDEYEDFIKKDIEIIGISKDSVKSHQKFIDKYSLPYTLISDEDLRVVDAYGVYGKKKMMGREYMGIFRTTYIVDSKGIITHIIDKVDTKNAAAQIKSLI</sequence>
<evidence type="ECO:0000256" key="2">
    <source>
        <dbReference type="ARBA" id="ARBA00013017"/>
    </source>
</evidence>
<dbReference type="PANTHER" id="PTHR42801">
    <property type="entry name" value="THIOREDOXIN-DEPENDENT PEROXIDE REDUCTASE"/>
    <property type="match status" value="1"/>
</dbReference>
<dbReference type="PROSITE" id="PS51352">
    <property type="entry name" value="THIOREDOXIN_2"/>
    <property type="match status" value="1"/>
</dbReference>
<dbReference type="GO" id="GO:0005737">
    <property type="term" value="C:cytoplasm"/>
    <property type="evidence" value="ECO:0007669"/>
    <property type="project" value="TreeGrafter"/>
</dbReference>
<evidence type="ECO:0000256" key="10">
    <source>
        <dbReference type="ARBA" id="ARBA00049091"/>
    </source>
</evidence>
<keyword evidence="7" id="KW-0676">Redox-active center</keyword>
<comment type="subunit">
    <text evidence="1">Monomer.</text>
</comment>
<dbReference type="GO" id="GO:0008379">
    <property type="term" value="F:thioredoxin peroxidase activity"/>
    <property type="evidence" value="ECO:0007669"/>
    <property type="project" value="TreeGrafter"/>
</dbReference>
<reference evidence="12" key="1">
    <citation type="submission" date="2020-11" db="EMBL/GenBank/DDBJ databases">
        <authorList>
            <person name="Tran Van P."/>
        </authorList>
    </citation>
    <scope>NUCLEOTIDE SEQUENCE</scope>
</reference>
<gene>
    <name evidence="12" type="ORF">CTOB1V02_LOCUS7432</name>
</gene>
<protein>
    <recommendedName>
        <fullName evidence="2">thioredoxin-dependent peroxiredoxin</fullName>
        <ecNumber evidence="2">1.11.1.24</ecNumber>
    </recommendedName>
    <alternativeName>
        <fullName evidence="8">Thioredoxin peroxidase</fullName>
    </alternativeName>
</protein>
<name>A0A7R8WIA5_9CRUS</name>
<dbReference type="InterPro" id="IPR050924">
    <property type="entry name" value="Peroxiredoxin_BCP/PrxQ"/>
</dbReference>
<keyword evidence="4" id="KW-0049">Antioxidant</keyword>
<dbReference type="SUPFAM" id="SSF52833">
    <property type="entry name" value="Thioredoxin-like"/>
    <property type="match status" value="1"/>
</dbReference>
<dbReference type="FunFam" id="3.40.30.10:FF:000007">
    <property type="entry name" value="Thioredoxin-dependent thiol peroxidase"/>
    <property type="match status" value="1"/>
</dbReference>
<evidence type="ECO:0000256" key="9">
    <source>
        <dbReference type="ARBA" id="ARBA00038489"/>
    </source>
</evidence>
<dbReference type="GO" id="GO:0034599">
    <property type="term" value="P:cellular response to oxidative stress"/>
    <property type="evidence" value="ECO:0007669"/>
    <property type="project" value="TreeGrafter"/>
</dbReference>
<keyword evidence="5" id="KW-0560">Oxidoreductase</keyword>